<dbReference type="Gene3D" id="1.10.101.10">
    <property type="entry name" value="PGBD-like superfamily/PGBD"/>
    <property type="match status" value="1"/>
</dbReference>
<evidence type="ECO:0000313" key="4">
    <source>
        <dbReference type="Proteomes" id="UP000053797"/>
    </source>
</evidence>
<evidence type="ECO:0008006" key="5">
    <source>
        <dbReference type="Google" id="ProtNLM"/>
    </source>
</evidence>
<dbReference type="OrthoDB" id="9812621at2"/>
<evidence type="ECO:0000259" key="1">
    <source>
        <dbReference type="Pfam" id="PF01471"/>
    </source>
</evidence>
<dbReference type="InterPro" id="IPR039561">
    <property type="entry name" value="Peptidase_M15C"/>
</dbReference>
<protein>
    <recommendedName>
        <fullName evidence="5">Peptidase M15</fullName>
    </recommendedName>
</protein>
<evidence type="ECO:0000259" key="2">
    <source>
        <dbReference type="Pfam" id="PF13539"/>
    </source>
</evidence>
<gene>
    <name evidence="3" type="ORF">AS033_14385</name>
</gene>
<dbReference type="RefSeq" id="WP_058265860.1">
    <property type="nucleotide sequence ID" value="NZ_FMYN01000006.1"/>
</dbReference>
<dbReference type="InterPro" id="IPR009045">
    <property type="entry name" value="Zn_M74/Hedgehog-like"/>
</dbReference>
<dbReference type="InterPro" id="IPR002477">
    <property type="entry name" value="Peptidoglycan-bd-like"/>
</dbReference>
<dbReference type="Proteomes" id="UP000053797">
    <property type="component" value="Unassembled WGS sequence"/>
</dbReference>
<dbReference type="Gene3D" id="3.30.1380.10">
    <property type="match status" value="1"/>
</dbReference>
<comment type="caution">
    <text evidence="3">The sequence shown here is derived from an EMBL/GenBank/DDBJ whole genome shotgun (WGS) entry which is preliminary data.</text>
</comment>
<reference evidence="3 4" key="1">
    <citation type="journal article" date="2015" name="Int. J. Syst. Evol. Microbiol.">
        <title>Exiguobacterium enclense sp. nov., isolated from sediment.</title>
        <authorList>
            <person name="Dastager S.G."/>
            <person name="Mawlankar R."/>
            <person name="Sonalkar V.V."/>
            <person name="Thorat M.N."/>
            <person name="Mual P."/>
            <person name="Verma A."/>
            <person name="Krishnamurthi S."/>
            <person name="Tang S.K."/>
            <person name="Li W.J."/>
        </authorList>
    </citation>
    <scope>NUCLEOTIDE SEQUENCE [LARGE SCALE GENOMIC DNA]</scope>
    <source>
        <strain evidence="3 4">NIO-1109</strain>
    </source>
</reference>
<sequence length="211" mass="23882">MQLEELLRRANQKLSVPGMHPSVVRIARDAIRELYPHGIKLGIAQSFRSIAEQNALYAKGRTTPGPIVTQARGGQSNHNFGVAIDVFLYEDGAVFLSPPDARLRRIVAAMKRRGMDWGGDWSRFPDYPHFELYDHVSLARHHVPKQGRYLREKIQAPELVRALEKRLGLVVTGVFDARLTHAVRTFQQTCRLVADGIVGPQTWRRLFPVSP</sequence>
<dbReference type="GO" id="GO:0008233">
    <property type="term" value="F:peptidase activity"/>
    <property type="evidence" value="ECO:0007669"/>
    <property type="project" value="InterPro"/>
</dbReference>
<dbReference type="CDD" id="cd14845">
    <property type="entry name" value="L-Ala-D-Glu_peptidase_like"/>
    <property type="match status" value="1"/>
</dbReference>
<accession>A0A0V8GCI2</accession>
<organism evidence="3 4">
    <name type="scientific">Exiguobacterium indicum</name>
    <dbReference type="NCBI Taxonomy" id="296995"/>
    <lineage>
        <taxon>Bacteria</taxon>
        <taxon>Bacillati</taxon>
        <taxon>Bacillota</taxon>
        <taxon>Bacilli</taxon>
        <taxon>Bacillales</taxon>
        <taxon>Bacillales Family XII. Incertae Sedis</taxon>
        <taxon>Exiguobacterium</taxon>
    </lineage>
</organism>
<name>A0A0V8GCI2_9BACL</name>
<dbReference type="EMBL" id="LNQL01000006">
    <property type="protein sequence ID" value="KSU47846.1"/>
    <property type="molecule type" value="Genomic_DNA"/>
</dbReference>
<dbReference type="SUPFAM" id="SSF47090">
    <property type="entry name" value="PGBD-like"/>
    <property type="match status" value="1"/>
</dbReference>
<dbReference type="AlphaFoldDB" id="A0A0V8GCI2"/>
<proteinExistence type="predicted"/>
<feature type="domain" description="Peptidase M15C" evidence="2">
    <location>
        <begin position="71"/>
        <end position="132"/>
    </location>
</feature>
<dbReference type="Pfam" id="PF13539">
    <property type="entry name" value="Peptidase_M15_4"/>
    <property type="match status" value="1"/>
</dbReference>
<dbReference type="InterPro" id="IPR036366">
    <property type="entry name" value="PGBDSf"/>
</dbReference>
<dbReference type="Pfam" id="PF01471">
    <property type="entry name" value="PG_binding_1"/>
    <property type="match status" value="1"/>
</dbReference>
<feature type="domain" description="Peptidoglycan binding-like" evidence="1">
    <location>
        <begin position="170"/>
        <end position="206"/>
    </location>
</feature>
<dbReference type="SUPFAM" id="SSF55166">
    <property type="entry name" value="Hedgehog/DD-peptidase"/>
    <property type="match status" value="1"/>
</dbReference>
<evidence type="ECO:0000313" key="3">
    <source>
        <dbReference type="EMBL" id="KSU47846.1"/>
    </source>
</evidence>
<dbReference type="InterPro" id="IPR036365">
    <property type="entry name" value="PGBD-like_sf"/>
</dbReference>